<feature type="compositionally biased region" description="Basic and acidic residues" evidence="1">
    <location>
        <begin position="9"/>
        <end position="20"/>
    </location>
</feature>
<feature type="region of interest" description="Disordered" evidence="1">
    <location>
        <begin position="1"/>
        <end position="162"/>
    </location>
</feature>
<feature type="non-terminal residue" evidence="2">
    <location>
        <position position="1"/>
    </location>
</feature>
<name>A0A6J4LPI5_9BACT</name>
<feature type="compositionally biased region" description="Basic residues" evidence="1">
    <location>
        <begin position="141"/>
        <end position="152"/>
    </location>
</feature>
<accession>A0A6J4LPI5</accession>
<protein>
    <submittedName>
        <fullName evidence="2">Uncharacterized protein</fullName>
    </submittedName>
</protein>
<dbReference type="EMBL" id="CADCTU010000617">
    <property type="protein sequence ID" value="CAA9337478.1"/>
    <property type="molecule type" value="Genomic_DNA"/>
</dbReference>
<sequence length="162" mass="18266">APHRAFAPPDRHPPRLDGRRPRLRGAHARPQQEDRQGRRHRLRARRGDPLPRRRARRAVQLQARAAPGGDRPPRPLERRGVGGGDDEGAGQGAPGLRRRPRRDHRRLRDAVLRPLPRSVDRHRRRRHDAGRAVRPGPILRRPGRRGGARRAGHVPGGSRGAV</sequence>
<proteinExistence type="predicted"/>
<feature type="compositionally biased region" description="Basic and acidic residues" evidence="1">
    <location>
        <begin position="71"/>
        <end position="80"/>
    </location>
</feature>
<gene>
    <name evidence="2" type="ORF">AVDCRST_MAG11-2793</name>
</gene>
<organism evidence="2">
    <name type="scientific">uncultured Gemmatimonadaceae bacterium</name>
    <dbReference type="NCBI Taxonomy" id="246130"/>
    <lineage>
        <taxon>Bacteria</taxon>
        <taxon>Pseudomonadati</taxon>
        <taxon>Gemmatimonadota</taxon>
        <taxon>Gemmatimonadia</taxon>
        <taxon>Gemmatimonadales</taxon>
        <taxon>Gemmatimonadaceae</taxon>
        <taxon>environmental samples</taxon>
    </lineage>
</organism>
<feature type="non-terminal residue" evidence="2">
    <location>
        <position position="162"/>
    </location>
</feature>
<feature type="compositionally biased region" description="Low complexity" evidence="1">
    <location>
        <begin position="58"/>
        <end position="69"/>
    </location>
</feature>
<evidence type="ECO:0000313" key="2">
    <source>
        <dbReference type="EMBL" id="CAA9337478.1"/>
    </source>
</evidence>
<evidence type="ECO:0000256" key="1">
    <source>
        <dbReference type="SAM" id="MobiDB-lite"/>
    </source>
</evidence>
<dbReference type="AlphaFoldDB" id="A0A6J4LPI5"/>
<feature type="compositionally biased region" description="Basic residues" evidence="1">
    <location>
        <begin position="96"/>
        <end position="105"/>
    </location>
</feature>
<reference evidence="2" key="1">
    <citation type="submission" date="2020-02" db="EMBL/GenBank/DDBJ databases">
        <authorList>
            <person name="Meier V. D."/>
        </authorList>
    </citation>
    <scope>NUCLEOTIDE SEQUENCE</scope>
    <source>
        <strain evidence="2">AVDCRST_MAG11</strain>
    </source>
</reference>